<protein>
    <submittedName>
        <fullName evidence="9">Origin recognition complex subunit 4</fullName>
    </submittedName>
</protein>
<accession>A0A9P3L8C0</accession>
<keyword evidence="5" id="KW-0539">Nucleus</keyword>
<reference evidence="9 10" key="1">
    <citation type="submission" date="2021-08" db="EMBL/GenBank/DDBJ databases">
        <title>Draft Genome Sequence of Phanerochaete sordida strain YK-624.</title>
        <authorList>
            <person name="Mori T."/>
            <person name="Dohra H."/>
            <person name="Suzuki T."/>
            <person name="Kawagishi H."/>
            <person name="Hirai H."/>
        </authorList>
    </citation>
    <scope>NUCLEOTIDE SEQUENCE [LARGE SCALE GENOMIC DNA]</scope>
    <source>
        <strain evidence="9 10">YK-624</strain>
    </source>
</reference>
<dbReference type="GO" id="GO:0003688">
    <property type="term" value="F:DNA replication origin binding"/>
    <property type="evidence" value="ECO:0007669"/>
    <property type="project" value="TreeGrafter"/>
</dbReference>
<dbReference type="PANTHER" id="PTHR12087">
    <property type="entry name" value="ORIGIN RECOGNITION COMPLEX SUBUNIT 4"/>
    <property type="match status" value="1"/>
</dbReference>
<evidence type="ECO:0000259" key="7">
    <source>
        <dbReference type="Pfam" id="PF13191"/>
    </source>
</evidence>
<evidence type="ECO:0000256" key="4">
    <source>
        <dbReference type="ARBA" id="ARBA00023125"/>
    </source>
</evidence>
<evidence type="ECO:0000313" key="10">
    <source>
        <dbReference type="Proteomes" id="UP000703269"/>
    </source>
</evidence>
<feature type="compositionally biased region" description="Polar residues" evidence="6">
    <location>
        <begin position="82"/>
        <end position="92"/>
    </location>
</feature>
<dbReference type="InterPro" id="IPR032705">
    <property type="entry name" value="ORC4_C"/>
</dbReference>
<name>A0A9P3L8C0_9APHY</name>
<dbReference type="OrthoDB" id="343623at2759"/>
<evidence type="ECO:0000256" key="3">
    <source>
        <dbReference type="ARBA" id="ARBA00022705"/>
    </source>
</evidence>
<dbReference type="Pfam" id="PF14629">
    <property type="entry name" value="ORC4_C"/>
    <property type="match status" value="1"/>
</dbReference>
<dbReference type="AlphaFoldDB" id="A0A9P3L8C0"/>
<feature type="region of interest" description="Disordered" evidence="6">
    <location>
        <begin position="1"/>
        <end position="105"/>
    </location>
</feature>
<evidence type="ECO:0000313" key="9">
    <source>
        <dbReference type="EMBL" id="GJE84838.1"/>
    </source>
</evidence>
<organism evidence="9 10">
    <name type="scientific">Phanerochaete sordida</name>
    <dbReference type="NCBI Taxonomy" id="48140"/>
    <lineage>
        <taxon>Eukaryota</taxon>
        <taxon>Fungi</taxon>
        <taxon>Dikarya</taxon>
        <taxon>Basidiomycota</taxon>
        <taxon>Agaricomycotina</taxon>
        <taxon>Agaricomycetes</taxon>
        <taxon>Polyporales</taxon>
        <taxon>Phanerochaetaceae</taxon>
        <taxon>Phanerochaete</taxon>
    </lineage>
</organism>
<feature type="compositionally biased region" description="Acidic residues" evidence="6">
    <location>
        <begin position="248"/>
        <end position="257"/>
    </location>
</feature>
<dbReference type="GO" id="GO:0006270">
    <property type="term" value="P:DNA replication initiation"/>
    <property type="evidence" value="ECO:0007669"/>
    <property type="project" value="TreeGrafter"/>
</dbReference>
<evidence type="ECO:0000259" key="8">
    <source>
        <dbReference type="Pfam" id="PF14629"/>
    </source>
</evidence>
<dbReference type="PANTHER" id="PTHR12087:SF0">
    <property type="entry name" value="ORIGIN RECOGNITION COMPLEX SUBUNIT 4"/>
    <property type="match status" value="1"/>
</dbReference>
<dbReference type="SUPFAM" id="SSF52540">
    <property type="entry name" value="P-loop containing nucleoside triphosphate hydrolases"/>
    <property type="match status" value="1"/>
</dbReference>
<evidence type="ECO:0000256" key="2">
    <source>
        <dbReference type="ARBA" id="ARBA00005334"/>
    </source>
</evidence>
<feature type="region of interest" description="Disordered" evidence="6">
    <location>
        <begin position="242"/>
        <end position="270"/>
    </location>
</feature>
<gene>
    <name evidence="9" type="ORF">PsYK624_009140</name>
</gene>
<evidence type="ECO:0000256" key="1">
    <source>
        <dbReference type="ARBA" id="ARBA00004123"/>
    </source>
</evidence>
<evidence type="ECO:0000256" key="5">
    <source>
        <dbReference type="ARBA" id="ARBA00023242"/>
    </source>
</evidence>
<sequence>MFLDAVEVPTPSKKMRDIINIARSPRTVSPGKAVASPNKRLPPRDITPTRTLPQTNRKPPSRRVARPRSPSPEVELLDNPVSEPQSPTTPLDSTPAEPSPVDGEVAALPTSLGHQLSTLPSELEPCLEAQKRATLRALHEISALPQAPAGSDDAEVQPPTNALAYEQLQNLLNGTVERGEGNSCLVVGPKGSGKTQLVERAISSLSEHPIVIRLSGYAQTNDRLAIREIAWQLTEQTGRSLLPADNDGVAEDEDENPFLDKDNKPATDSAITLPPPSHLLALIAMLPTLARPTVIVLDAFDLFALHARQSLLYCLLDTVQSCRAVAGRKGIAVVGLTMRVETINILEKRVKSRFSGRIIRTAGHPTFDSWAKAAKDALCAPADVDQAGWHDRWTNAVANFLGQEQVLDSLRETYSLTRDIRVLSRLLVAIVTSLKPSSPYPSASEFAAAVAKQRAPPRFSFLTSLTYPAVCLLIAAMHARTSGHEAFTFEMLHEAFREQVRVSLSAPVTVEGGGIGMVRCSREVLFGAFEKLVALTVFVATGPTAVGIGREFIKYRCDIDRTEAKNAVESFGQLNLRKWLNKAN</sequence>
<dbReference type="Proteomes" id="UP000703269">
    <property type="component" value="Unassembled WGS sequence"/>
</dbReference>
<comment type="similarity">
    <text evidence="2">Belongs to the ORC4 family.</text>
</comment>
<dbReference type="InterPro" id="IPR041664">
    <property type="entry name" value="AAA_16"/>
</dbReference>
<proteinExistence type="inferred from homology"/>
<feature type="domain" description="Orc1-like AAA ATPase" evidence="7">
    <location>
        <begin position="166"/>
        <end position="321"/>
    </location>
</feature>
<dbReference type="Gene3D" id="3.40.50.300">
    <property type="entry name" value="P-loop containing nucleotide triphosphate hydrolases"/>
    <property type="match status" value="1"/>
</dbReference>
<dbReference type="InterPro" id="IPR016527">
    <property type="entry name" value="ORC4"/>
</dbReference>
<dbReference type="EMBL" id="BPQB01000001">
    <property type="protein sequence ID" value="GJE84838.1"/>
    <property type="molecule type" value="Genomic_DNA"/>
</dbReference>
<evidence type="ECO:0000256" key="6">
    <source>
        <dbReference type="SAM" id="MobiDB-lite"/>
    </source>
</evidence>
<keyword evidence="10" id="KW-1185">Reference proteome</keyword>
<comment type="caution">
    <text evidence="9">The sequence shown here is derived from an EMBL/GenBank/DDBJ whole genome shotgun (WGS) entry which is preliminary data.</text>
</comment>
<dbReference type="InterPro" id="IPR027417">
    <property type="entry name" value="P-loop_NTPase"/>
</dbReference>
<keyword evidence="3" id="KW-0235">DNA replication</keyword>
<dbReference type="Pfam" id="PF13191">
    <property type="entry name" value="AAA_16"/>
    <property type="match status" value="1"/>
</dbReference>
<feature type="domain" description="Origin recognition complex subunit 4 C-terminal" evidence="8">
    <location>
        <begin position="374"/>
        <end position="568"/>
    </location>
</feature>
<comment type="subcellular location">
    <subcellularLocation>
        <location evidence="1">Nucleus</location>
    </subcellularLocation>
</comment>
<dbReference type="GO" id="GO:0005664">
    <property type="term" value="C:nuclear origin of replication recognition complex"/>
    <property type="evidence" value="ECO:0007669"/>
    <property type="project" value="TreeGrafter"/>
</dbReference>
<keyword evidence="4" id="KW-0238">DNA-binding</keyword>